<dbReference type="Proteomes" id="UP000005583">
    <property type="component" value="Unassembled WGS sequence"/>
</dbReference>
<keyword evidence="1" id="KW-0472">Membrane</keyword>
<keyword evidence="1" id="KW-1133">Transmembrane helix</keyword>
<keyword evidence="3" id="KW-1185">Reference proteome</keyword>
<evidence type="ECO:0000313" key="2">
    <source>
        <dbReference type="EMBL" id="EEJ73050.1"/>
    </source>
</evidence>
<accession>C2EK35</accession>
<comment type="caution">
    <text evidence="2">The sequence shown here is derived from an EMBL/GenBank/DDBJ whole genome shotgun (WGS) entry which is preliminary data.</text>
</comment>
<protein>
    <submittedName>
        <fullName evidence="2">Uncharacterized protein</fullName>
    </submittedName>
</protein>
<proteinExistence type="predicted"/>
<gene>
    <name evidence="2" type="ORF">HMPREF0548_0031</name>
</gene>
<evidence type="ECO:0000256" key="1">
    <source>
        <dbReference type="SAM" id="Phobius"/>
    </source>
</evidence>
<reference evidence="2 3" key="1">
    <citation type="submission" date="2009-01" db="EMBL/GenBank/DDBJ databases">
        <authorList>
            <person name="Qin X."/>
            <person name="Bachman B."/>
            <person name="Battles P."/>
            <person name="Bell A."/>
            <person name="Bess C."/>
            <person name="Bickham C."/>
            <person name="Chaboub L."/>
            <person name="Chen D."/>
            <person name="Coyle M."/>
            <person name="Deiros D.R."/>
            <person name="Dinh H."/>
            <person name="Forbes L."/>
            <person name="Fowler G."/>
            <person name="Francisco L."/>
            <person name="Fu Q."/>
            <person name="Gubbala S."/>
            <person name="Hale W."/>
            <person name="Han Y."/>
            <person name="Hemphill L."/>
            <person name="Highlander S.K."/>
            <person name="Hirani K."/>
            <person name="Hogues M."/>
            <person name="Jackson L."/>
            <person name="Jakkamsetti A."/>
            <person name="Javaid M."/>
            <person name="Jiang H."/>
            <person name="Korchina V."/>
            <person name="Kovar C."/>
            <person name="Lara F."/>
            <person name="Lee S."/>
            <person name="Mata R."/>
            <person name="Mathew T."/>
            <person name="Moen C."/>
            <person name="Morales K."/>
            <person name="Munidasa M."/>
            <person name="Nazareth L."/>
            <person name="Ngo R."/>
            <person name="Nguyen L."/>
            <person name="Okwuonu G."/>
            <person name="Ongeri F."/>
            <person name="Patil S."/>
            <person name="Petrosino J."/>
            <person name="Pham C."/>
            <person name="Pham P."/>
            <person name="Pu L.-L."/>
            <person name="Puazo M."/>
            <person name="Raj R."/>
            <person name="Reid J."/>
            <person name="Rouhana J."/>
            <person name="Saada N."/>
            <person name="Shang Y."/>
            <person name="Simmons D."/>
            <person name="Thornton R."/>
            <person name="Warren J."/>
            <person name="Weissenberger G."/>
            <person name="Zhang J."/>
            <person name="Zhang L."/>
            <person name="Zhou C."/>
            <person name="Zhu D."/>
            <person name="Muzny D."/>
            <person name="Worley K."/>
            <person name="Gibbs R."/>
        </authorList>
    </citation>
    <scope>NUCLEOTIDE SEQUENCE [LARGE SCALE GENOMIC DNA]</scope>
    <source>
        <strain evidence="2 3">DSM 16047</strain>
    </source>
</reference>
<evidence type="ECO:0000313" key="3">
    <source>
        <dbReference type="Proteomes" id="UP000005583"/>
    </source>
</evidence>
<dbReference type="EMBL" id="ACGU01000009">
    <property type="protein sequence ID" value="EEJ73050.1"/>
    <property type="molecule type" value="Genomic_DNA"/>
</dbReference>
<keyword evidence="1" id="KW-0812">Transmembrane</keyword>
<name>C2EK35_9LACO</name>
<dbReference type="AlphaFoldDB" id="C2EK35"/>
<dbReference type="STRING" id="525365.HMPREF0548_0031"/>
<feature type="transmembrane region" description="Helical" evidence="1">
    <location>
        <begin position="12"/>
        <end position="35"/>
    </location>
</feature>
<dbReference type="HOGENOM" id="CLU_165434_0_0_9"/>
<sequence>MILGYEGNKSISISGIVVGLIFCLLLLYTICFSYFQEDGKQFIFKLPYRTKMKVSQPILYAKWRNFQIYKIRSEFQSYSILIISRKKK</sequence>
<organism evidence="2 3">
    <name type="scientific">Lactobacillus ultunensis DSM 16047</name>
    <dbReference type="NCBI Taxonomy" id="525365"/>
    <lineage>
        <taxon>Bacteria</taxon>
        <taxon>Bacillati</taxon>
        <taxon>Bacillota</taxon>
        <taxon>Bacilli</taxon>
        <taxon>Lactobacillales</taxon>
        <taxon>Lactobacillaceae</taxon>
        <taxon>Lactobacillus</taxon>
    </lineage>
</organism>
<dbReference type="RefSeq" id="WP_007126223.1">
    <property type="nucleotide sequence ID" value="NZ_AZFO01000004.1"/>
</dbReference>